<feature type="domain" description="AAA+ ATPase" evidence="2">
    <location>
        <begin position="51"/>
        <end position="226"/>
    </location>
</feature>
<evidence type="ECO:0000256" key="1">
    <source>
        <dbReference type="SAM" id="MobiDB-lite"/>
    </source>
</evidence>
<reference evidence="3 4" key="1">
    <citation type="submission" date="2020-08" db="EMBL/GenBank/DDBJ databases">
        <title>Genomic Encyclopedia of Type Strains, Phase IV (KMG-IV): sequencing the most valuable type-strain genomes for metagenomic binning, comparative biology and taxonomic classification.</title>
        <authorList>
            <person name="Goeker M."/>
        </authorList>
    </citation>
    <scope>NUCLEOTIDE SEQUENCE [LARGE SCALE GENOMIC DNA]</scope>
    <source>
        <strain evidence="3 4">DSM 27521</strain>
    </source>
</reference>
<dbReference type="Proteomes" id="UP000539473">
    <property type="component" value="Unassembled WGS sequence"/>
</dbReference>
<proteinExistence type="predicted"/>
<evidence type="ECO:0000313" key="4">
    <source>
        <dbReference type="Proteomes" id="UP000539473"/>
    </source>
</evidence>
<accession>A0A7W8NQH7</accession>
<dbReference type="RefSeq" id="WP_184116060.1">
    <property type="nucleotide sequence ID" value="NZ_BNAJ01000019.1"/>
</dbReference>
<sequence length="328" mass="35830">MTLALQIGSSADASPSPTPAEGTTGRFFHTAWEELPPVPEPVSLVDRLLLAGALTVLYAPSGLGKTEVALQLANAVANQTDFYGRTAGKSNVLYVDYEMGEQNFRRYGNRLGLRGMIRAEHDVPLLDLKPLIQAAIADGCQLVILDSYASLSNQTGHENAVNSNGVAELVLKPLADLAHQSGTAIVVLHHTNKGNVQYDGSQRIKALSDMMLKLTLNRRTRMLELNSDKSRYGVEPLSWDASGHPLLHGTQSEDASEHEDQRREWLLEQLRNGPCTVDDLEGEYQKVTGRSRKSLERDLSDTVNDGLVTRARVGRSNQFTLAATSMLA</sequence>
<organism evidence="3 4">
    <name type="scientific">Deinococcus metalli</name>
    <dbReference type="NCBI Taxonomy" id="1141878"/>
    <lineage>
        <taxon>Bacteria</taxon>
        <taxon>Thermotogati</taxon>
        <taxon>Deinococcota</taxon>
        <taxon>Deinococci</taxon>
        <taxon>Deinococcales</taxon>
        <taxon>Deinococcaceae</taxon>
        <taxon>Deinococcus</taxon>
    </lineage>
</organism>
<dbReference type="AlphaFoldDB" id="A0A7W8NQH7"/>
<gene>
    <name evidence="3" type="ORF">HNQ07_004579</name>
</gene>
<feature type="region of interest" description="Disordered" evidence="1">
    <location>
        <begin position="243"/>
        <end position="262"/>
    </location>
</feature>
<evidence type="ECO:0000313" key="3">
    <source>
        <dbReference type="EMBL" id="MBB5379069.1"/>
    </source>
</evidence>
<dbReference type="InterPro" id="IPR003593">
    <property type="entry name" value="AAA+_ATPase"/>
</dbReference>
<evidence type="ECO:0000259" key="2">
    <source>
        <dbReference type="SMART" id="SM00382"/>
    </source>
</evidence>
<dbReference type="Pfam" id="PF13481">
    <property type="entry name" value="AAA_25"/>
    <property type="match status" value="1"/>
</dbReference>
<dbReference type="EMBL" id="JACHFK010000019">
    <property type="protein sequence ID" value="MBB5379069.1"/>
    <property type="molecule type" value="Genomic_DNA"/>
</dbReference>
<protein>
    <recommendedName>
        <fullName evidence="2">AAA+ ATPase domain-containing protein</fullName>
    </recommendedName>
</protein>
<name>A0A7W8NQH7_9DEIO</name>
<comment type="caution">
    <text evidence="3">The sequence shown here is derived from an EMBL/GenBank/DDBJ whole genome shotgun (WGS) entry which is preliminary data.</text>
</comment>
<dbReference type="SMART" id="SM00382">
    <property type="entry name" value="AAA"/>
    <property type="match status" value="1"/>
</dbReference>
<dbReference type="SUPFAM" id="SSF52540">
    <property type="entry name" value="P-loop containing nucleoside triphosphate hydrolases"/>
    <property type="match status" value="1"/>
</dbReference>
<feature type="region of interest" description="Disordered" evidence="1">
    <location>
        <begin position="1"/>
        <end position="24"/>
    </location>
</feature>
<dbReference type="Gene3D" id="3.40.50.300">
    <property type="entry name" value="P-loop containing nucleotide triphosphate hydrolases"/>
    <property type="match status" value="1"/>
</dbReference>
<dbReference type="InterPro" id="IPR027417">
    <property type="entry name" value="P-loop_NTPase"/>
</dbReference>